<keyword evidence="1" id="KW-0732">Signal</keyword>
<evidence type="ECO:0000313" key="3">
    <source>
        <dbReference type="Proteomes" id="UP001285441"/>
    </source>
</evidence>
<comment type="caution">
    <text evidence="2">The sequence shown here is derived from an EMBL/GenBank/DDBJ whole genome shotgun (WGS) entry which is preliminary data.</text>
</comment>
<dbReference type="Proteomes" id="UP001285441">
    <property type="component" value="Unassembled WGS sequence"/>
</dbReference>
<dbReference type="AlphaFoldDB" id="A0AAE0NUK5"/>
<gene>
    <name evidence="2" type="ORF">B0H63DRAFT_542467</name>
</gene>
<evidence type="ECO:0008006" key="4">
    <source>
        <dbReference type="Google" id="ProtNLM"/>
    </source>
</evidence>
<protein>
    <recommendedName>
        <fullName evidence="4">GPI anchored cell wall protein</fullName>
    </recommendedName>
</protein>
<reference evidence="2" key="1">
    <citation type="journal article" date="2023" name="Mol. Phylogenet. Evol.">
        <title>Genome-scale phylogeny and comparative genomics of the fungal order Sordariales.</title>
        <authorList>
            <person name="Hensen N."/>
            <person name="Bonometti L."/>
            <person name="Westerberg I."/>
            <person name="Brannstrom I.O."/>
            <person name="Guillou S."/>
            <person name="Cros-Aarteil S."/>
            <person name="Calhoun S."/>
            <person name="Haridas S."/>
            <person name="Kuo A."/>
            <person name="Mondo S."/>
            <person name="Pangilinan J."/>
            <person name="Riley R."/>
            <person name="LaButti K."/>
            <person name="Andreopoulos B."/>
            <person name="Lipzen A."/>
            <person name="Chen C."/>
            <person name="Yan M."/>
            <person name="Daum C."/>
            <person name="Ng V."/>
            <person name="Clum A."/>
            <person name="Steindorff A."/>
            <person name="Ohm R.A."/>
            <person name="Martin F."/>
            <person name="Silar P."/>
            <person name="Natvig D.O."/>
            <person name="Lalanne C."/>
            <person name="Gautier V."/>
            <person name="Ament-Velasquez S.L."/>
            <person name="Kruys A."/>
            <person name="Hutchinson M.I."/>
            <person name="Powell A.J."/>
            <person name="Barry K."/>
            <person name="Miller A.N."/>
            <person name="Grigoriev I.V."/>
            <person name="Debuchy R."/>
            <person name="Gladieux P."/>
            <person name="Hiltunen Thoren M."/>
            <person name="Johannesson H."/>
        </authorList>
    </citation>
    <scope>NUCLEOTIDE SEQUENCE</scope>
    <source>
        <strain evidence="2">CBS 232.78</strain>
    </source>
</reference>
<evidence type="ECO:0000313" key="2">
    <source>
        <dbReference type="EMBL" id="KAK3387972.1"/>
    </source>
</evidence>
<dbReference type="EMBL" id="JAULSW010000003">
    <property type="protein sequence ID" value="KAK3387972.1"/>
    <property type="molecule type" value="Genomic_DNA"/>
</dbReference>
<proteinExistence type="predicted"/>
<evidence type="ECO:0000256" key="1">
    <source>
        <dbReference type="SAM" id="SignalP"/>
    </source>
</evidence>
<feature type="chain" id="PRO_5042126987" description="GPI anchored cell wall protein" evidence="1">
    <location>
        <begin position="19"/>
        <end position="226"/>
    </location>
</feature>
<reference evidence="2" key="2">
    <citation type="submission" date="2023-06" db="EMBL/GenBank/DDBJ databases">
        <authorList>
            <consortium name="Lawrence Berkeley National Laboratory"/>
            <person name="Haridas S."/>
            <person name="Hensen N."/>
            <person name="Bonometti L."/>
            <person name="Westerberg I."/>
            <person name="Brannstrom I.O."/>
            <person name="Guillou S."/>
            <person name="Cros-Aarteil S."/>
            <person name="Calhoun S."/>
            <person name="Kuo A."/>
            <person name="Mondo S."/>
            <person name="Pangilinan J."/>
            <person name="Riley R."/>
            <person name="LaButti K."/>
            <person name="Andreopoulos B."/>
            <person name="Lipzen A."/>
            <person name="Chen C."/>
            <person name="Yanf M."/>
            <person name="Daum C."/>
            <person name="Ng V."/>
            <person name="Clum A."/>
            <person name="Steindorff A."/>
            <person name="Ohm R."/>
            <person name="Martin F."/>
            <person name="Silar P."/>
            <person name="Natvig D."/>
            <person name="Lalanne C."/>
            <person name="Gautier V."/>
            <person name="Ament-velasquez S.L."/>
            <person name="Kruys A."/>
            <person name="Hutchinson M.I."/>
            <person name="Powell A.J."/>
            <person name="Barry K."/>
            <person name="Miller A.N."/>
            <person name="Grigoriev I.V."/>
            <person name="Debuchy R."/>
            <person name="Gladieux P."/>
            <person name="Thoren M.H."/>
            <person name="Johannesson H."/>
        </authorList>
    </citation>
    <scope>NUCLEOTIDE SEQUENCE</scope>
    <source>
        <strain evidence="2">CBS 232.78</strain>
    </source>
</reference>
<accession>A0AAE0NUK5</accession>
<keyword evidence="3" id="KW-1185">Reference proteome</keyword>
<sequence length="226" mass="22893">MVPFIFTTLTLLAGAAQAAIITASGTTTVDLFFPGTRATPAPTADASVVNVDGTRTTYYVFCKGGSFSEQTRLANGDDACRFIGGQVTVDPSKRYEFALSQSTTRQVITATAGTGNGPLTGDTSYHFTTGSIGCDVISSGPLALCTGIVYNTDTARGSTSTGSVVISTTINIAQNMLNATITNGASKLATSTQSTRSSTGGGARMTQGAVLAGAAALMGGALMMHN</sequence>
<feature type="signal peptide" evidence="1">
    <location>
        <begin position="1"/>
        <end position="18"/>
    </location>
</feature>
<name>A0AAE0NUK5_9PEZI</name>
<organism evidence="2 3">
    <name type="scientific">Podospora didyma</name>
    <dbReference type="NCBI Taxonomy" id="330526"/>
    <lineage>
        <taxon>Eukaryota</taxon>
        <taxon>Fungi</taxon>
        <taxon>Dikarya</taxon>
        <taxon>Ascomycota</taxon>
        <taxon>Pezizomycotina</taxon>
        <taxon>Sordariomycetes</taxon>
        <taxon>Sordariomycetidae</taxon>
        <taxon>Sordariales</taxon>
        <taxon>Podosporaceae</taxon>
        <taxon>Podospora</taxon>
    </lineage>
</organism>